<dbReference type="Proteomes" id="UP001515480">
    <property type="component" value="Unassembled WGS sequence"/>
</dbReference>
<feature type="region of interest" description="Disordered" evidence="5">
    <location>
        <begin position="370"/>
        <end position="407"/>
    </location>
</feature>
<dbReference type="PANTHER" id="PTHR23311">
    <property type="entry name" value="HEAT SHOCK REGULATED 2"/>
    <property type="match status" value="1"/>
</dbReference>
<evidence type="ECO:0000313" key="6">
    <source>
        <dbReference type="EMBL" id="KAL1495947.1"/>
    </source>
</evidence>
<evidence type="ECO:0000256" key="2">
    <source>
        <dbReference type="ARBA" id="ARBA00022737"/>
    </source>
</evidence>
<keyword evidence="1" id="KW-0433">Leucine-rich repeat</keyword>
<dbReference type="InterPro" id="IPR025875">
    <property type="entry name" value="Leu-rich_rpt_4"/>
</dbReference>
<dbReference type="PANTHER" id="PTHR23311:SF5">
    <property type="entry name" value="CENTROSOMAL PROTEIN OF 72 KDA"/>
    <property type="match status" value="1"/>
</dbReference>
<feature type="region of interest" description="Disordered" evidence="5">
    <location>
        <begin position="507"/>
        <end position="534"/>
    </location>
</feature>
<evidence type="ECO:0000256" key="3">
    <source>
        <dbReference type="ARBA" id="ARBA00023054"/>
    </source>
</evidence>
<dbReference type="SMART" id="SM00365">
    <property type="entry name" value="LRR_SD22"/>
    <property type="match status" value="2"/>
</dbReference>
<feature type="compositionally biased region" description="Pro residues" evidence="5">
    <location>
        <begin position="312"/>
        <end position="339"/>
    </location>
</feature>
<organism evidence="6 7">
    <name type="scientific">Prymnesium parvum</name>
    <name type="common">Toxic golden alga</name>
    <dbReference type="NCBI Taxonomy" id="97485"/>
    <lineage>
        <taxon>Eukaryota</taxon>
        <taxon>Haptista</taxon>
        <taxon>Haptophyta</taxon>
        <taxon>Prymnesiophyceae</taxon>
        <taxon>Prymnesiales</taxon>
        <taxon>Prymnesiaceae</taxon>
        <taxon>Prymnesium</taxon>
    </lineage>
</organism>
<evidence type="ECO:0000313" key="7">
    <source>
        <dbReference type="Proteomes" id="UP001515480"/>
    </source>
</evidence>
<protein>
    <recommendedName>
        <fullName evidence="8">Dynein assembly factor 1, axonemal homolog</fullName>
    </recommendedName>
</protein>
<reference evidence="6 7" key="1">
    <citation type="journal article" date="2024" name="Science">
        <title>Giant polyketide synthase enzymes in the biosynthesis of giant marine polyether toxins.</title>
        <authorList>
            <person name="Fallon T.R."/>
            <person name="Shende V.V."/>
            <person name="Wierzbicki I.H."/>
            <person name="Pendleton A.L."/>
            <person name="Watervoot N.F."/>
            <person name="Auber R.P."/>
            <person name="Gonzalez D.J."/>
            <person name="Wisecaver J.H."/>
            <person name="Moore B.S."/>
        </authorList>
    </citation>
    <scope>NUCLEOTIDE SEQUENCE [LARGE SCALE GENOMIC DNA]</scope>
    <source>
        <strain evidence="6 7">12B1</strain>
    </source>
</reference>
<gene>
    <name evidence="6" type="ORF">AB1Y20_014589</name>
</gene>
<proteinExistence type="predicted"/>
<dbReference type="Gene3D" id="3.80.10.10">
    <property type="entry name" value="Ribonuclease Inhibitor"/>
    <property type="match status" value="1"/>
</dbReference>
<dbReference type="InterPro" id="IPR055320">
    <property type="entry name" value="CEP72-like"/>
</dbReference>
<dbReference type="PROSITE" id="PS51450">
    <property type="entry name" value="LRR"/>
    <property type="match status" value="2"/>
</dbReference>
<evidence type="ECO:0000256" key="4">
    <source>
        <dbReference type="SAM" id="Coils"/>
    </source>
</evidence>
<evidence type="ECO:0000256" key="5">
    <source>
        <dbReference type="SAM" id="MobiDB-lite"/>
    </source>
</evidence>
<sequence length="534" mass="56341">MTEESSYATRLVEEALGEEAMPTATALRLSGHWQQLTVLGDALSRCVSLTDLDLSRNGLAKVEGLQALTQLRKLNLYYNAITDVSELSQLRHHQELTVLDMRLNPVTHVGRRYRLAVLAAAPTLRVLDERDVVGAERARAQHALSSLRDGLLEDEHFSTSDDEEEPVAAAPPAPRDDASRAPLLPSPPAKATPPVARGGGASPQKTSPNEVIVDCAEAARSAAAAFPQDARLSNASSPLAARPPPPAALPHPTASTLHAPPHASAPKPPASPRSSASTSPPPAHPATSTTPVPPHPTSVTAAPAYPTLSTLPCPPHPAASAPPAPPHPTIPTLPAPPHTAFPTHPAAAAATSTRAVGGVELELFEEFVATQGDPPHPSALRRATAPPLPPAHHYAPPAHHLPPPTHAWAASPGYAAEERWASERRALEVEVAMLRRQKEEDAAVMAQTAILVGMLQEAHNALVQSNAALLAEARELKQRHALEVEQFKSNFDEMHAEVLRCRAASLPTSTAAESKPKLQAPTTTPKKGGKRASA</sequence>
<keyword evidence="2" id="KW-0677">Repeat</keyword>
<comment type="caution">
    <text evidence="6">The sequence shown here is derived from an EMBL/GenBank/DDBJ whole genome shotgun (WGS) entry which is preliminary data.</text>
</comment>
<feature type="compositionally biased region" description="Low complexity" evidence="5">
    <location>
        <begin position="380"/>
        <end position="398"/>
    </location>
</feature>
<feature type="compositionally biased region" description="Low complexity" evidence="5">
    <location>
        <begin position="250"/>
        <end position="265"/>
    </location>
</feature>
<accession>A0AB34ICG7</accession>
<evidence type="ECO:0000256" key="1">
    <source>
        <dbReference type="ARBA" id="ARBA00022614"/>
    </source>
</evidence>
<evidence type="ECO:0008006" key="8">
    <source>
        <dbReference type="Google" id="ProtNLM"/>
    </source>
</evidence>
<dbReference type="InterPro" id="IPR001611">
    <property type="entry name" value="Leu-rich_rpt"/>
</dbReference>
<name>A0AB34ICG7_PRYPA</name>
<feature type="region of interest" description="Disordered" evidence="5">
    <location>
        <begin position="234"/>
        <end position="353"/>
    </location>
</feature>
<feature type="coiled-coil region" evidence="4">
    <location>
        <begin position="459"/>
        <end position="490"/>
    </location>
</feature>
<keyword evidence="7" id="KW-1185">Reference proteome</keyword>
<dbReference type="SUPFAM" id="SSF52058">
    <property type="entry name" value="L domain-like"/>
    <property type="match status" value="1"/>
</dbReference>
<dbReference type="AlphaFoldDB" id="A0AB34ICG7"/>
<keyword evidence="3 4" id="KW-0175">Coiled coil</keyword>
<dbReference type="InterPro" id="IPR032675">
    <property type="entry name" value="LRR_dom_sf"/>
</dbReference>
<feature type="compositionally biased region" description="Low complexity" evidence="5">
    <location>
        <begin position="340"/>
        <end position="353"/>
    </location>
</feature>
<dbReference type="EMBL" id="JBGBPQ010000030">
    <property type="protein sequence ID" value="KAL1495947.1"/>
    <property type="molecule type" value="Genomic_DNA"/>
</dbReference>
<dbReference type="Pfam" id="PF12799">
    <property type="entry name" value="LRR_4"/>
    <property type="match status" value="1"/>
</dbReference>
<feature type="region of interest" description="Disordered" evidence="5">
    <location>
        <begin position="156"/>
        <end position="208"/>
    </location>
</feature>